<evidence type="ECO:0000256" key="2">
    <source>
        <dbReference type="ARBA" id="ARBA00023136"/>
    </source>
</evidence>
<accession>A0A8J6K496</accession>
<gene>
    <name evidence="4" type="ORF">GDO78_003335</name>
</gene>
<dbReference type="Gene3D" id="2.60.40.60">
    <property type="entry name" value="Cadherins"/>
    <property type="match status" value="1"/>
</dbReference>
<feature type="transmembrane region" description="Helical" evidence="3">
    <location>
        <begin position="149"/>
        <end position="171"/>
    </location>
</feature>
<dbReference type="SUPFAM" id="SSF49313">
    <property type="entry name" value="Cadherin-like"/>
    <property type="match status" value="1"/>
</dbReference>
<sequence length="192" mass="20743">DAGLSATADVTIRILEVKKDNPSKDGPISDKTDEHLCTPRREGQRLLIPAWDRKLAGNSIAFVFGFPNDATLLGQWKVTALNGTHAYLSMAVRYIEPAVHHVPIVITGNGTDPLSRSLQLRVTVCRCNTHGDCKIDVDRMDGMPTLSSALGIILGTLAAIGLILIIIFCHLAHSPTIKKTEAPEAFPLRSTA</sequence>
<dbReference type="AlphaFoldDB" id="A0A8J6K496"/>
<dbReference type="GO" id="GO:0005509">
    <property type="term" value="F:calcium ion binding"/>
    <property type="evidence" value="ECO:0007669"/>
    <property type="project" value="InterPro"/>
</dbReference>
<dbReference type="GO" id="GO:0016020">
    <property type="term" value="C:membrane"/>
    <property type="evidence" value="ECO:0007669"/>
    <property type="project" value="UniProtKB-SubCell"/>
</dbReference>
<evidence type="ECO:0000313" key="5">
    <source>
        <dbReference type="Proteomes" id="UP000770717"/>
    </source>
</evidence>
<dbReference type="InterPro" id="IPR015919">
    <property type="entry name" value="Cadherin-like_sf"/>
</dbReference>
<protein>
    <submittedName>
        <fullName evidence="4">Uncharacterized protein</fullName>
    </submittedName>
</protein>
<keyword evidence="3" id="KW-0812">Transmembrane</keyword>
<dbReference type="OrthoDB" id="8804268at2759"/>
<feature type="non-terminal residue" evidence="4">
    <location>
        <position position="1"/>
    </location>
</feature>
<name>A0A8J6K496_ELECQ</name>
<keyword evidence="5" id="KW-1185">Reference proteome</keyword>
<reference evidence="4" key="1">
    <citation type="thesis" date="2020" institute="ProQuest LLC" country="789 East Eisenhower Parkway, Ann Arbor, MI, USA">
        <title>Comparative Genomics and Chromosome Evolution.</title>
        <authorList>
            <person name="Mudd A.B."/>
        </authorList>
    </citation>
    <scope>NUCLEOTIDE SEQUENCE</scope>
    <source>
        <strain evidence="4">HN-11 Male</strain>
        <tissue evidence="4">Kidney and liver</tissue>
    </source>
</reference>
<evidence type="ECO:0000256" key="1">
    <source>
        <dbReference type="ARBA" id="ARBA00004370"/>
    </source>
</evidence>
<evidence type="ECO:0000256" key="3">
    <source>
        <dbReference type="SAM" id="Phobius"/>
    </source>
</evidence>
<keyword evidence="3" id="KW-1133">Transmembrane helix</keyword>
<organism evidence="4 5">
    <name type="scientific">Eleutherodactylus coqui</name>
    <name type="common">Puerto Rican coqui</name>
    <dbReference type="NCBI Taxonomy" id="57060"/>
    <lineage>
        <taxon>Eukaryota</taxon>
        <taxon>Metazoa</taxon>
        <taxon>Chordata</taxon>
        <taxon>Craniata</taxon>
        <taxon>Vertebrata</taxon>
        <taxon>Euteleostomi</taxon>
        <taxon>Amphibia</taxon>
        <taxon>Batrachia</taxon>
        <taxon>Anura</taxon>
        <taxon>Neobatrachia</taxon>
        <taxon>Hyloidea</taxon>
        <taxon>Eleutherodactylidae</taxon>
        <taxon>Eleutherodactylinae</taxon>
        <taxon>Eleutherodactylus</taxon>
        <taxon>Eleutherodactylus</taxon>
    </lineage>
</organism>
<keyword evidence="2 3" id="KW-0472">Membrane</keyword>
<comment type="caution">
    <text evidence="4">The sequence shown here is derived from an EMBL/GenBank/DDBJ whole genome shotgun (WGS) entry which is preliminary data.</text>
</comment>
<dbReference type="Proteomes" id="UP000770717">
    <property type="component" value="Unassembled WGS sequence"/>
</dbReference>
<evidence type="ECO:0000313" key="4">
    <source>
        <dbReference type="EMBL" id="KAG9474814.1"/>
    </source>
</evidence>
<proteinExistence type="predicted"/>
<comment type="subcellular location">
    <subcellularLocation>
        <location evidence="1">Membrane</location>
    </subcellularLocation>
</comment>
<dbReference type="EMBL" id="WNTK01000012">
    <property type="protein sequence ID" value="KAG9474814.1"/>
    <property type="molecule type" value="Genomic_DNA"/>
</dbReference>